<dbReference type="InterPro" id="IPR005135">
    <property type="entry name" value="Endo/exonuclease/phosphatase"/>
</dbReference>
<feature type="binding site" evidence="6">
    <location>
        <position position="152"/>
    </location>
    <ligand>
        <name>Mg(2+)</name>
        <dbReference type="ChEBI" id="CHEBI:18420"/>
        <label>1</label>
    </ligand>
</feature>
<evidence type="ECO:0000256" key="2">
    <source>
        <dbReference type="ARBA" id="ARBA00022723"/>
    </source>
</evidence>
<accession>A0A2S7CWG6</accession>
<dbReference type="Gene3D" id="3.60.10.10">
    <property type="entry name" value="Endonuclease/exonuclease/phosphatase"/>
    <property type="match status" value="1"/>
</dbReference>
<feature type="active site" evidence="5">
    <location>
        <position position="111"/>
    </location>
</feature>
<comment type="cofactor">
    <cofactor evidence="6">
        <name>Mg(2+)</name>
        <dbReference type="ChEBI" id="CHEBI:18420"/>
    </cofactor>
    <cofactor evidence="6">
        <name>Mn(2+)</name>
        <dbReference type="ChEBI" id="CHEBI:29035"/>
    </cofactor>
    <text evidence="6">Probably binds two magnesium or manganese ions per subunit.</text>
</comment>
<dbReference type="OrthoDB" id="9803914at2"/>
<dbReference type="RefSeq" id="WP_046964064.1">
    <property type="nucleotide sequence ID" value="NZ_MDEI01000023.1"/>
</dbReference>
<dbReference type="PANTHER" id="PTHR43250:SF1">
    <property type="entry name" value="EXODEOXYRIBONUCLEASE III"/>
    <property type="match status" value="1"/>
</dbReference>
<dbReference type="AlphaFoldDB" id="A0A2S7CWG6"/>
<feature type="binding site" evidence="6">
    <location>
        <position position="253"/>
    </location>
    <ligand>
        <name>Mg(2+)</name>
        <dbReference type="ChEBI" id="CHEBI:18420"/>
        <label>1</label>
    </ligand>
</feature>
<evidence type="ECO:0000313" key="10">
    <source>
        <dbReference type="EMBL" id="PPU65923.1"/>
    </source>
</evidence>
<feature type="site" description="Important for catalytic activity" evidence="7">
    <location>
        <position position="223"/>
    </location>
</feature>
<evidence type="ECO:0000259" key="9">
    <source>
        <dbReference type="Pfam" id="PF03372"/>
    </source>
</evidence>
<evidence type="ECO:0000256" key="5">
    <source>
        <dbReference type="PIRSR" id="PIRSR604808-1"/>
    </source>
</evidence>
<feature type="site" description="Interaction with DNA substrate" evidence="7">
    <location>
        <position position="253"/>
    </location>
</feature>
<name>A0A2S7CWG6_9XANT</name>
<dbReference type="SUPFAM" id="SSF56219">
    <property type="entry name" value="DNase I-like"/>
    <property type="match status" value="1"/>
</dbReference>
<evidence type="ECO:0000313" key="11">
    <source>
        <dbReference type="Proteomes" id="UP000238191"/>
    </source>
</evidence>
<evidence type="ECO:0000256" key="4">
    <source>
        <dbReference type="ARBA" id="ARBA00022842"/>
    </source>
</evidence>
<dbReference type="PANTHER" id="PTHR43250">
    <property type="entry name" value="EXODEOXYRIBONUCLEASE III"/>
    <property type="match status" value="1"/>
</dbReference>
<reference evidence="11" key="1">
    <citation type="submission" date="2016-08" db="EMBL/GenBank/DDBJ databases">
        <authorList>
            <person name="Merda D."/>
            <person name="Briand M."/>
            <person name="Taghouti G."/>
            <person name="Carrere S."/>
            <person name="Gouzy J."/>
            <person name="Portier P."/>
            <person name="Jacques M.-A."/>
            <person name="Fischer-Le Saux M."/>
        </authorList>
    </citation>
    <scope>NUCLEOTIDE SEQUENCE [LARGE SCALE GENOMIC DNA]</scope>
    <source>
        <strain evidence="11">CFBP4643</strain>
    </source>
</reference>
<evidence type="ECO:0000256" key="7">
    <source>
        <dbReference type="PIRSR" id="PIRSR604808-3"/>
    </source>
</evidence>
<feature type="active site" description="Proton donor/acceptor" evidence="5">
    <location>
        <position position="152"/>
    </location>
</feature>
<feature type="compositionally biased region" description="Polar residues" evidence="8">
    <location>
        <begin position="328"/>
        <end position="338"/>
    </location>
</feature>
<dbReference type="PROSITE" id="PS51435">
    <property type="entry name" value="AP_NUCLEASE_F1_4"/>
    <property type="match status" value="1"/>
</dbReference>
<feature type="binding site" evidence="6">
    <location>
        <position position="39"/>
    </location>
    <ligand>
        <name>Mg(2+)</name>
        <dbReference type="ChEBI" id="CHEBI:18420"/>
        <label>1</label>
    </ligand>
</feature>
<dbReference type="InterPro" id="IPR037493">
    <property type="entry name" value="ExoIII-like"/>
</dbReference>
<evidence type="ECO:0000256" key="1">
    <source>
        <dbReference type="ARBA" id="ARBA00007092"/>
    </source>
</evidence>
<evidence type="ECO:0000256" key="3">
    <source>
        <dbReference type="ARBA" id="ARBA00022801"/>
    </source>
</evidence>
<keyword evidence="3" id="KW-0378">Hydrolase</keyword>
<gene>
    <name evidence="10" type="primary">xth</name>
    <name evidence="10" type="ORF">XpiCFBP4643_19855</name>
</gene>
<feature type="binding site" evidence="6">
    <location>
        <position position="252"/>
    </location>
    <ligand>
        <name>Mg(2+)</name>
        <dbReference type="ChEBI" id="CHEBI:18420"/>
        <label>1</label>
    </ligand>
</feature>
<organism evidence="10 11">
    <name type="scientific">Xanthomonas pisi</name>
    <dbReference type="NCBI Taxonomy" id="56457"/>
    <lineage>
        <taxon>Bacteria</taxon>
        <taxon>Pseudomonadati</taxon>
        <taxon>Pseudomonadota</taxon>
        <taxon>Gammaproteobacteria</taxon>
        <taxon>Lysobacterales</taxon>
        <taxon>Lysobacteraceae</taxon>
        <taxon>Xanthomonas</taxon>
    </lineage>
</organism>
<dbReference type="GO" id="GO:0046872">
    <property type="term" value="F:metal ion binding"/>
    <property type="evidence" value="ECO:0007669"/>
    <property type="project" value="UniProtKB-KW"/>
</dbReference>
<comment type="similarity">
    <text evidence="1">Belongs to the DNA repair enzymes AP/ExoA family.</text>
</comment>
<feature type="active site" description="Proton acceptor" evidence="5">
    <location>
        <position position="253"/>
    </location>
</feature>
<dbReference type="GO" id="GO:0008311">
    <property type="term" value="F:double-stranded DNA 3'-5' DNA exonuclease activity"/>
    <property type="evidence" value="ECO:0007669"/>
    <property type="project" value="InterPro"/>
</dbReference>
<dbReference type="InterPro" id="IPR036691">
    <property type="entry name" value="Endo/exonu/phosph_ase_sf"/>
</dbReference>
<dbReference type="CDD" id="cd09086">
    <property type="entry name" value="ExoIII-like_AP-endo"/>
    <property type="match status" value="1"/>
</dbReference>
<dbReference type="GO" id="GO:0006281">
    <property type="term" value="P:DNA repair"/>
    <property type="evidence" value="ECO:0007669"/>
    <property type="project" value="InterPro"/>
</dbReference>
<dbReference type="InterPro" id="IPR004808">
    <property type="entry name" value="AP_endonuc_1"/>
</dbReference>
<feature type="binding site" evidence="6">
    <location>
        <position position="12"/>
    </location>
    <ligand>
        <name>Mg(2+)</name>
        <dbReference type="ChEBI" id="CHEBI:18420"/>
        <label>1</label>
    </ligand>
</feature>
<dbReference type="NCBIfam" id="TIGR00195">
    <property type="entry name" value="exoDNase_III"/>
    <property type="match status" value="1"/>
</dbReference>
<feature type="binding site" evidence="6">
    <location>
        <position position="154"/>
    </location>
    <ligand>
        <name>Mg(2+)</name>
        <dbReference type="ChEBI" id="CHEBI:18420"/>
        <label>1</label>
    </ligand>
</feature>
<evidence type="ECO:0000256" key="6">
    <source>
        <dbReference type="PIRSR" id="PIRSR604808-2"/>
    </source>
</evidence>
<feature type="site" description="Transition state stabilizer" evidence="7">
    <location>
        <position position="154"/>
    </location>
</feature>
<keyword evidence="11" id="KW-1185">Reference proteome</keyword>
<comment type="caution">
    <text evidence="10">The sequence shown here is derived from an EMBL/GenBank/DDBJ whole genome shotgun (WGS) entry which is preliminary data.</text>
</comment>
<protein>
    <submittedName>
        <fullName evidence="10">Exodeoxyribonuclease III</fullName>
    </submittedName>
</protein>
<dbReference type="Proteomes" id="UP000238191">
    <property type="component" value="Unassembled WGS sequence"/>
</dbReference>
<keyword evidence="6" id="KW-0464">Manganese</keyword>
<evidence type="ECO:0000256" key="8">
    <source>
        <dbReference type="SAM" id="MobiDB-lite"/>
    </source>
</evidence>
<sequence>MASTKRKIATFNVNGIGSRLPHVLEWLKREQPDIAGLQELKATQAAFPEKAIRDAGYGVIWQGQRAWNGVALLARGADPVEIRRGLPGDLSDTQSRYLEAAIHGVVVGCLYLPNGNPQPGPKFDYKLAWFQRLIRHAKTLVDLPHPVALIGDFNVVPTDADLYDPKGWRKDALLQPESRQAFQVLMEQGWADSLLIAHGDAPIYTFWDYFRQHFARDRGLRIDHLLLNRILAPGLQDAGVDKWVRALEKASDHAPTWISVRVPDTAVEAIEDHDVASTVRKRMTTNKAPARKTVAKKAVTATSKRAVKKKDAAVGSVAKPAKAGKQVARQSPRTGGET</sequence>
<proteinExistence type="inferred from homology"/>
<feature type="domain" description="Endonuclease/exonuclease/phosphatase" evidence="9">
    <location>
        <begin position="9"/>
        <end position="253"/>
    </location>
</feature>
<dbReference type="NCBIfam" id="TIGR00633">
    <property type="entry name" value="xth"/>
    <property type="match status" value="1"/>
</dbReference>
<dbReference type="Pfam" id="PF03372">
    <property type="entry name" value="Exo_endo_phos"/>
    <property type="match status" value="1"/>
</dbReference>
<dbReference type="EMBL" id="MDEI01000023">
    <property type="protein sequence ID" value="PPU65923.1"/>
    <property type="molecule type" value="Genomic_DNA"/>
</dbReference>
<keyword evidence="2 6" id="KW-0479">Metal-binding</keyword>
<feature type="region of interest" description="Disordered" evidence="8">
    <location>
        <begin position="295"/>
        <end position="338"/>
    </location>
</feature>
<keyword evidence="4 6" id="KW-0460">Magnesium</keyword>